<dbReference type="SUPFAM" id="SSF141729">
    <property type="entry name" value="FimD N-terminal domain-like"/>
    <property type="match status" value="1"/>
</dbReference>
<name>A0A329VDP5_9GAMM</name>
<dbReference type="Gene3D" id="2.60.40.2070">
    <property type="match status" value="1"/>
</dbReference>
<dbReference type="GO" id="GO:0015473">
    <property type="term" value="F:fimbrial usher porin activity"/>
    <property type="evidence" value="ECO:0007669"/>
    <property type="project" value="InterPro"/>
</dbReference>
<dbReference type="InterPro" id="IPR018030">
    <property type="entry name" value="Fimbrial_membr_usher_CS"/>
</dbReference>
<evidence type="ECO:0000256" key="4">
    <source>
        <dbReference type="ARBA" id="ARBA00022452"/>
    </source>
</evidence>
<keyword evidence="6 10" id="KW-0732">Signal</keyword>
<proteinExistence type="inferred from homology"/>
<accession>A0A329VDP5</accession>
<keyword evidence="7 9" id="KW-0472">Membrane</keyword>
<feature type="chain" id="PRO_5016265489" evidence="10">
    <location>
        <begin position="30"/>
        <end position="862"/>
    </location>
</feature>
<keyword evidence="5 9" id="KW-0812">Transmembrane</keyword>
<evidence type="ECO:0000256" key="1">
    <source>
        <dbReference type="ARBA" id="ARBA00004571"/>
    </source>
</evidence>
<keyword evidence="3 9" id="KW-0813">Transport</keyword>
<evidence type="ECO:0000256" key="9">
    <source>
        <dbReference type="RuleBase" id="RU003884"/>
    </source>
</evidence>
<protein>
    <submittedName>
        <fullName evidence="13">PapC/FimD family outer membrane usher protein</fullName>
    </submittedName>
</protein>
<evidence type="ECO:0000259" key="12">
    <source>
        <dbReference type="Pfam" id="PF13954"/>
    </source>
</evidence>
<sequence length="862" mass="94410">MPSLLCGARDSSVALCILLALCGMQVVKAADRVEFNTDVLDVKDRARIDLSQFSQAGYIMQGSYQMVLRLNKNELPEQTVQFIAPDHYPKGSEACLTPKMVDQLGLKADAIRQLTWWHNGQCLEIASLKGMEVRGDLGAGALYISMPQAYLEYTVENWDPPSRWDNGISGMLFDYSVNAQVTNQSGAGNQAQSLSGNGTVGANLGAWRLRADWQVQYSHTTGQVGSAQQSWEWSRYYAYRVIAALRAKLTLAEDYLNSGMFDSFRYIGASLISDDNMLPPNLRGYAPEVTGVAKTNAKVTISQQGRVIYETQVAAGPFSIQDLNTAVNGKLDVKVQEQDGSVQTYQVNTANVPYLTRPGMVRYKIATGKPSDIKHRSKGPGFATGEFSWGVNNGWSLYGGALLARGYNALAIGIGRDLLAFGALSFDITQSRAQLLHDDTKHGGSYRVSYSKRFDEYDSQITFAGYRFSERNFMSMSQYLEARYYDVNNGRGKEFYTITFNKQFKELGLSVYLNYGHQTYWDRPNNDTYNLSLSRYFDIGRFKNISLSLTAYRTQYNGTNDDGLYLSMAVPWGENSTITYDGQLSRNSSNTVGYYDRIDDNNAYRINVGNGQGGRSIGSGYFTHEGDIAKLTANANFRGSEYSAMGLSLQGGMTATADGAALHRINMIGGTRMMIDADGIGGVPIRGYGSVTHTNIFGKAVVSDINSYYRSSVNVDVNQLADNVDATRSVIQGTLTEGAIGYRKFGMIAGEKAMAIIKLTDGTAPPFGAIVMNEREMQTGIVNDEGSVWLTGINPGGNMSVHWDGRIQCLITLPQSLLANLMNNLLLPCRRVKGKDGSDAVETVVTPANTGNVASIGGENGR</sequence>
<dbReference type="PANTHER" id="PTHR30451">
    <property type="entry name" value="OUTER MEMBRANE USHER PROTEIN"/>
    <property type="match status" value="1"/>
</dbReference>
<keyword evidence="9" id="KW-1029">Fimbrium biogenesis</keyword>
<evidence type="ECO:0000256" key="8">
    <source>
        <dbReference type="ARBA" id="ARBA00023237"/>
    </source>
</evidence>
<dbReference type="NCBIfam" id="NF011812">
    <property type="entry name" value="PRK15284.1"/>
    <property type="match status" value="1"/>
</dbReference>
<dbReference type="InterPro" id="IPR042186">
    <property type="entry name" value="FimD_plug_dom"/>
</dbReference>
<comment type="caution">
    <text evidence="13">The sequence shown here is derived from an EMBL/GenBank/DDBJ whole genome shotgun (WGS) entry which is preliminary data.</text>
</comment>
<dbReference type="InterPro" id="IPR043142">
    <property type="entry name" value="PapC-like_C_sf"/>
</dbReference>
<evidence type="ECO:0000313" key="13">
    <source>
        <dbReference type="EMBL" id="RAW87966.1"/>
    </source>
</evidence>
<dbReference type="EMBL" id="NSCI01000024">
    <property type="protein sequence ID" value="RAW87966.1"/>
    <property type="molecule type" value="Genomic_DNA"/>
</dbReference>
<keyword evidence="8 9" id="KW-0998">Cell outer membrane</keyword>
<dbReference type="GO" id="GO:0009279">
    <property type="term" value="C:cell outer membrane"/>
    <property type="evidence" value="ECO:0007669"/>
    <property type="project" value="UniProtKB-SubCell"/>
</dbReference>
<dbReference type="GO" id="GO:0009297">
    <property type="term" value="P:pilus assembly"/>
    <property type="evidence" value="ECO:0007669"/>
    <property type="project" value="InterPro"/>
</dbReference>
<reference evidence="13 14" key="1">
    <citation type="journal article" date="2018" name="Int. J. Syst. Evol. Microbiol.">
        <title>Whole-genome-based revisit of Photorhabdus phylogeny: proposal for the elevation of most Photorhabdus subspecies to the species level and description of one novel species Photorhabdus bodei sp. nov., and one novel subspecies Photorhabdus laumondii subsp. clarkei subsp. nov.</title>
        <authorList>
            <person name="Machado R.A.R."/>
            <person name="Wuthrich D."/>
            <person name="Kuhnert P."/>
            <person name="Arce C.C.M."/>
            <person name="Thonen L."/>
            <person name="Ruiz C."/>
            <person name="Zhang X."/>
            <person name="Robert C.A.M."/>
            <person name="Karimi J."/>
            <person name="Kamali S."/>
            <person name="Ma J."/>
            <person name="Bruggmann R."/>
            <person name="Erb M."/>
        </authorList>
    </citation>
    <scope>NUCLEOTIDE SEQUENCE [LARGE SCALE GENOMIC DNA]</scope>
    <source>
        <strain evidence="13 14">BOJ-47</strain>
    </source>
</reference>
<keyword evidence="4" id="KW-1134">Transmembrane beta strand</keyword>
<dbReference type="FunFam" id="2.60.40.3110:FF:000001">
    <property type="entry name" value="Putative fimbrial outer membrane usher"/>
    <property type="match status" value="1"/>
</dbReference>
<evidence type="ECO:0000256" key="6">
    <source>
        <dbReference type="ARBA" id="ARBA00022729"/>
    </source>
</evidence>
<comment type="subcellular location">
    <subcellularLocation>
        <location evidence="1 9">Cell outer membrane</location>
        <topology evidence="1 9">Multi-pass membrane protein</topology>
    </subcellularLocation>
</comment>
<comment type="similarity">
    <text evidence="2 9">Belongs to the fimbrial export usher family.</text>
</comment>
<feature type="domain" description="PapC N-terminal" evidence="12">
    <location>
        <begin position="34"/>
        <end position="179"/>
    </location>
</feature>
<evidence type="ECO:0000256" key="10">
    <source>
        <dbReference type="SAM" id="SignalP"/>
    </source>
</evidence>
<evidence type="ECO:0000256" key="3">
    <source>
        <dbReference type="ARBA" id="ARBA00022448"/>
    </source>
</evidence>
<dbReference type="InterPro" id="IPR000015">
    <property type="entry name" value="Fimb_usher"/>
</dbReference>
<dbReference type="Pfam" id="PF00577">
    <property type="entry name" value="Usher"/>
    <property type="match status" value="1"/>
</dbReference>
<organism evidence="13 14">
    <name type="scientific">Photorhabdus laumondii subsp. clarkei</name>
    <dbReference type="NCBI Taxonomy" id="2029685"/>
    <lineage>
        <taxon>Bacteria</taxon>
        <taxon>Pseudomonadati</taxon>
        <taxon>Pseudomonadota</taxon>
        <taxon>Gammaproteobacteria</taxon>
        <taxon>Enterobacterales</taxon>
        <taxon>Morganellaceae</taxon>
        <taxon>Photorhabdus</taxon>
    </lineage>
</organism>
<evidence type="ECO:0000256" key="5">
    <source>
        <dbReference type="ARBA" id="ARBA00022692"/>
    </source>
</evidence>
<dbReference type="Gene3D" id="2.60.40.2610">
    <property type="entry name" value="Outer membrane usher protein FimD, plug domain"/>
    <property type="match status" value="1"/>
</dbReference>
<dbReference type="Gene3D" id="2.60.40.3110">
    <property type="match status" value="1"/>
</dbReference>
<dbReference type="Proteomes" id="UP000250870">
    <property type="component" value="Unassembled WGS sequence"/>
</dbReference>
<dbReference type="AlphaFoldDB" id="A0A329VDP5"/>
<dbReference type="InterPro" id="IPR037224">
    <property type="entry name" value="PapC_N_sf"/>
</dbReference>
<evidence type="ECO:0000259" key="11">
    <source>
        <dbReference type="Pfam" id="PF13953"/>
    </source>
</evidence>
<evidence type="ECO:0000256" key="7">
    <source>
        <dbReference type="ARBA" id="ARBA00023136"/>
    </source>
</evidence>
<dbReference type="Gene3D" id="3.10.20.410">
    <property type="match status" value="1"/>
</dbReference>
<dbReference type="PROSITE" id="PS01151">
    <property type="entry name" value="FIMBRIAL_USHER"/>
    <property type="match status" value="1"/>
</dbReference>
<dbReference type="InterPro" id="IPR025949">
    <property type="entry name" value="PapC-like_C"/>
</dbReference>
<feature type="domain" description="PapC-like C-terminal" evidence="11">
    <location>
        <begin position="757"/>
        <end position="811"/>
    </location>
</feature>
<dbReference type="PANTHER" id="PTHR30451:SF10">
    <property type="entry name" value="OUTER MEMBRANE USHER PROTEIN YFCU-RELATED"/>
    <property type="match status" value="1"/>
</dbReference>
<evidence type="ECO:0000313" key="14">
    <source>
        <dbReference type="Proteomes" id="UP000250870"/>
    </source>
</evidence>
<evidence type="ECO:0000256" key="2">
    <source>
        <dbReference type="ARBA" id="ARBA00008064"/>
    </source>
</evidence>
<dbReference type="Pfam" id="PF13954">
    <property type="entry name" value="PapC_N"/>
    <property type="match status" value="1"/>
</dbReference>
<feature type="signal peptide" evidence="10">
    <location>
        <begin position="1"/>
        <end position="29"/>
    </location>
</feature>
<gene>
    <name evidence="13" type="ORF">CKY01_16285</name>
</gene>
<dbReference type="Pfam" id="PF13953">
    <property type="entry name" value="PapC_C"/>
    <property type="match status" value="1"/>
</dbReference>
<dbReference type="InterPro" id="IPR025885">
    <property type="entry name" value="PapC_N"/>
</dbReference>